<name>A0AAU7C8B0_9BACT</name>
<dbReference type="EMBL" id="CP155447">
    <property type="protein sequence ID" value="XBH01628.1"/>
    <property type="molecule type" value="Genomic_DNA"/>
</dbReference>
<sequence>MGGLRDEVHGLVGLNVVMGRDRVSRRGGCDRPRMGDIRDDGWGMVRSGESPNLVGTLRGAWRDREGVGGLRDHA</sequence>
<proteinExistence type="predicted"/>
<dbReference type="AlphaFoldDB" id="A0AAU7C8B0"/>
<protein>
    <submittedName>
        <fullName evidence="1">Uncharacterized protein</fullName>
    </submittedName>
</protein>
<dbReference type="RefSeq" id="WP_406694371.1">
    <property type="nucleotide sequence ID" value="NZ_CP155447.1"/>
</dbReference>
<accession>A0AAU7C8B0</accession>
<organism evidence="1">
    <name type="scientific">Singulisphaera sp. Ch08</name>
    <dbReference type="NCBI Taxonomy" id="3120278"/>
    <lineage>
        <taxon>Bacteria</taxon>
        <taxon>Pseudomonadati</taxon>
        <taxon>Planctomycetota</taxon>
        <taxon>Planctomycetia</taxon>
        <taxon>Isosphaerales</taxon>
        <taxon>Isosphaeraceae</taxon>
        <taxon>Singulisphaera</taxon>
    </lineage>
</organism>
<reference evidence="1" key="1">
    <citation type="submission" date="2024-05" db="EMBL/GenBank/DDBJ databases">
        <title>Planctomycetes of the genus Singulisphaera possess chitinolytic capabilities.</title>
        <authorList>
            <person name="Ivanova A."/>
        </authorList>
    </citation>
    <scope>NUCLEOTIDE SEQUENCE</scope>
    <source>
        <strain evidence="1">Ch08T</strain>
    </source>
</reference>
<evidence type="ECO:0000313" key="1">
    <source>
        <dbReference type="EMBL" id="XBH01628.1"/>
    </source>
</evidence>
<gene>
    <name evidence="1" type="ORF">V5E97_25180</name>
</gene>